<sequence length="62" mass="6808">MGSDIILCMALIASFAFVIQFLLSILGSDLDTDIDIDSASDLSMSLSDIISFRGHNTFYSWI</sequence>
<dbReference type="EMBL" id="BK014902">
    <property type="protein sequence ID" value="DAD81494.1"/>
    <property type="molecule type" value="Genomic_DNA"/>
</dbReference>
<accession>A0A8S5MGX2</accession>
<organism evidence="1">
    <name type="scientific">Podoviridae sp. ct1h53</name>
    <dbReference type="NCBI Taxonomy" id="2826536"/>
    <lineage>
        <taxon>Viruses</taxon>
        <taxon>Duplodnaviria</taxon>
        <taxon>Heunggongvirae</taxon>
        <taxon>Uroviricota</taxon>
        <taxon>Caudoviricetes</taxon>
    </lineage>
</organism>
<protein>
    <submittedName>
        <fullName evidence="1">Uncharacterized protein</fullName>
    </submittedName>
</protein>
<reference evidence="1" key="1">
    <citation type="journal article" date="2021" name="Proc. Natl. Acad. Sci. U.S.A.">
        <title>A Catalog of Tens of Thousands of Viruses from Human Metagenomes Reveals Hidden Associations with Chronic Diseases.</title>
        <authorList>
            <person name="Tisza M.J."/>
            <person name="Buck C.B."/>
        </authorList>
    </citation>
    <scope>NUCLEOTIDE SEQUENCE</scope>
    <source>
        <strain evidence="1">Ct1h53</strain>
    </source>
</reference>
<evidence type="ECO:0000313" key="1">
    <source>
        <dbReference type="EMBL" id="DAD81494.1"/>
    </source>
</evidence>
<name>A0A8S5MGX2_9CAUD</name>
<proteinExistence type="predicted"/>